<dbReference type="Pfam" id="PF13619">
    <property type="entry name" value="KTSC"/>
    <property type="match status" value="1"/>
</dbReference>
<name>A0A1M6VPC8_9BACT</name>
<proteinExistence type="predicted"/>
<dbReference type="OrthoDB" id="8450910at2"/>
<dbReference type="RefSeq" id="WP_073077319.1">
    <property type="nucleotide sequence ID" value="NZ_FRBL01000001.1"/>
</dbReference>
<dbReference type="Proteomes" id="UP000184420">
    <property type="component" value="Unassembled WGS sequence"/>
</dbReference>
<gene>
    <name evidence="2" type="ORF">SAMN05444266_101300</name>
</gene>
<accession>A0A1M6VPC8</accession>
<keyword evidence="3" id="KW-1185">Reference proteome</keyword>
<sequence>MPSTVVAHFSYLPEHAVLRVRYVSGKVYDYLQVPLHVYEEMKQAFSKGTYLNKNIKGKYDYREVK</sequence>
<evidence type="ECO:0000313" key="2">
    <source>
        <dbReference type="EMBL" id="SHK83382.1"/>
    </source>
</evidence>
<reference evidence="2 3" key="1">
    <citation type="submission" date="2016-11" db="EMBL/GenBank/DDBJ databases">
        <authorList>
            <person name="Jaros S."/>
            <person name="Januszkiewicz K."/>
            <person name="Wedrychowicz H."/>
        </authorList>
    </citation>
    <scope>NUCLEOTIDE SEQUENCE [LARGE SCALE GENOMIC DNA]</scope>
    <source>
        <strain evidence="2 3">DSM 27406</strain>
    </source>
</reference>
<evidence type="ECO:0000259" key="1">
    <source>
        <dbReference type="Pfam" id="PF13619"/>
    </source>
</evidence>
<dbReference type="EMBL" id="FRBL01000001">
    <property type="protein sequence ID" value="SHK83382.1"/>
    <property type="molecule type" value="Genomic_DNA"/>
</dbReference>
<evidence type="ECO:0000313" key="3">
    <source>
        <dbReference type="Proteomes" id="UP000184420"/>
    </source>
</evidence>
<dbReference type="InterPro" id="IPR025309">
    <property type="entry name" value="KTSC_dom"/>
</dbReference>
<dbReference type="AlphaFoldDB" id="A0A1M6VPC8"/>
<protein>
    <submittedName>
        <fullName evidence="2">KTSC domain-containing protein</fullName>
    </submittedName>
</protein>
<dbReference type="STRING" id="1419482.SAMN05444266_101300"/>
<organism evidence="2 3">
    <name type="scientific">Chitinophaga jiangningensis</name>
    <dbReference type="NCBI Taxonomy" id="1419482"/>
    <lineage>
        <taxon>Bacteria</taxon>
        <taxon>Pseudomonadati</taxon>
        <taxon>Bacteroidota</taxon>
        <taxon>Chitinophagia</taxon>
        <taxon>Chitinophagales</taxon>
        <taxon>Chitinophagaceae</taxon>
        <taxon>Chitinophaga</taxon>
    </lineage>
</organism>
<feature type="domain" description="KTSC" evidence="1">
    <location>
        <begin position="3"/>
        <end position="59"/>
    </location>
</feature>